<dbReference type="Gene3D" id="1.10.418.10">
    <property type="entry name" value="Calponin-like domain"/>
    <property type="match status" value="1"/>
</dbReference>
<dbReference type="InterPro" id="IPR036872">
    <property type="entry name" value="CH_dom_sf"/>
</dbReference>
<protein>
    <recommendedName>
        <fullName evidence="1">Calponin-homology (CH) domain-containing protein</fullName>
    </recommendedName>
</protein>
<name>A0AAD9L268_RIDPI</name>
<accession>A0AAD9L268</accession>
<dbReference type="PROSITE" id="PS50021">
    <property type="entry name" value="CH"/>
    <property type="match status" value="1"/>
</dbReference>
<dbReference type="EMBL" id="JAODUO010000385">
    <property type="protein sequence ID" value="KAK2181694.1"/>
    <property type="molecule type" value="Genomic_DNA"/>
</dbReference>
<reference evidence="2" key="1">
    <citation type="journal article" date="2023" name="Mol. Biol. Evol.">
        <title>Third-Generation Sequencing Reveals the Adaptive Role of the Epigenome in Three Deep-Sea Polychaetes.</title>
        <authorList>
            <person name="Perez M."/>
            <person name="Aroh O."/>
            <person name="Sun Y."/>
            <person name="Lan Y."/>
            <person name="Juniper S.K."/>
            <person name="Young C.R."/>
            <person name="Angers B."/>
            <person name="Qian P.Y."/>
        </authorList>
    </citation>
    <scope>NUCLEOTIDE SEQUENCE</scope>
    <source>
        <strain evidence="2">R07B-5</strain>
    </source>
</reference>
<dbReference type="SUPFAM" id="SSF47576">
    <property type="entry name" value="Calponin-homology domain, CH-domain"/>
    <property type="match status" value="1"/>
</dbReference>
<dbReference type="InterPro" id="IPR001715">
    <property type="entry name" value="CH_dom"/>
</dbReference>
<dbReference type="PANTHER" id="PTHR11915">
    <property type="entry name" value="SPECTRIN/FILAMIN RELATED CYTOSKELETAL PROTEIN"/>
    <property type="match status" value="1"/>
</dbReference>
<evidence type="ECO:0000313" key="2">
    <source>
        <dbReference type="EMBL" id="KAK2181694.1"/>
    </source>
</evidence>
<evidence type="ECO:0000313" key="3">
    <source>
        <dbReference type="Proteomes" id="UP001209878"/>
    </source>
</evidence>
<dbReference type="AlphaFoldDB" id="A0AAD9L268"/>
<feature type="domain" description="Calponin-homology (CH)" evidence="1">
    <location>
        <begin position="1"/>
        <end position="86"/>
    </location>
</feature>
<proteinExistence type="predicted"/>
<organism evidence="2 3">
    <name type="scientific">Ridgeia piscesae</name>
    <name type="common">Tubeworm</name>
    <dbReference type="NCBI Taxonomy" id="27915"/>
    <lineage>
        <taxon>Eukaryota</taxon>
        <taxon>Metazoa</taxon>
        <taxon>Spiralia</taxon>
        <taxon>Lophotrochozoa</taxon>
        <taxon>Annelida</taxon>
        <taxon>Polychaeta</taxon>
        <taxon>Sedentaria</taxon>
        <taxon>Canalipalpata</taxon>
        <taxon>Sabellida</taxon>
        <taxon>Siboglinidae</taxon>
        <taxon>Ridgeia</taxon>
    </lineage>
</organism>
<evidence type="ECO:0000259" key="1">
    <source>
        <dbReference type="PROSITE" id="PS50021"/>
    </source>
</evidence>
<comment type="caution">
    <text evidence="2">The sequence shown here is derived from an EMBL/GenBank/DDBJ whole genome shotgun (WGS) entry which is preliminary data.</text>
</comment>
<dbReference type="Proteomes" id="UP001209878">
    <property type="component" value="Unassembled WGS sequence"/>
</dbReference>
<keyword evidence="3" id="KW-1185">Reference proteome</keyword>
<dbReference type="Pfam" id="PF00307">
    <property type="entry name" value="CH"/>
    <property type="match status" value="1"/>
</dbReference>
<feature type="non-terminal residue" evidence="2">
    <location>
        <position position="1"/>
    </location>
</feature>
<sequence>GETSFSVLLQGSSGQISDLFEDLKDGTKLLALLQILSGHPMKPEKGRMRLHQLNNINKALQLLADQYNVSNQEIFPTVYCISINRF</sequence>
<gene>
    <name evidence="2" type="ORF">NP493_384g04024</name>
</gene>